<sequence length="41" mass="4607">MGVSIGTQMIKCLSYTAQSAKIFRFLSKSCTVSLNHQIHYN</sequence>
<proteinExistence type="predicted"/>
<name>A0A198XS02_MORCA</name>
<dbReference type="Proteomes" id="UP000078295">
    <property type="component" value="Unassembled WGS sequence"/>
</dbReference>
<gene>
    <name evidence="1" type="ORF">AO370_0254</name>
</gene>
<accession>A0A198XS02</accession>
<evidence type="ECO:0000313" key="1">
    <source>
        <dbReference type="EMBL" id="OAV28091.1"/>
    </source>
</evidence>
<dbReference type="AlphaFoldDB" id="A0A198XS02"/>
<reference evidence="1 2" key="1">
    <citation type="journal article" date="2016" name="Genome Biol. Evol.">
        <title>Comparative Genomic Analyses of the Moraxella catarrhalis Serosensitive and Seroresistant Lineages Demonstrate Their Independent Evolution.</title>
        <authorList>
            <person name="Earl J.P."/>
            <person name="de Vries S.P."/>
            <person name="Ahmed A."/>
            <person name="Powell E."/>
            <person name="Schultz M.P."/>
            <person name="Hermans P.W."/>
            <person name="Hill D.J."/>
            <person name="Zhou Z."/>
            <person name="Constantinidou C.I."/>
            <person name="Hu F.Z."/>
            <person name="Bootsma H.J."/>
            <person name="Ehrlich G.D."/>
        </authorList>
    </citation>
    <scope>NUCLEOTIDE SEQUENCE [LARGE SCALE GENOMIC DNA]</scope>
    <source>
        <strain evidence="1 2">F23</strain>
    </source>
</reference>
<dbReference type="EMBL" id="LXHQ01000008">
    <property type="protein sequence ID" value="OAV28091.1"/>
    <property type="molecule type" value="Genomic_DNA"/>
</dbReference>
<evidence type="ECO:0000313" key="2">
    <source>
        <dbReference type="Proteomes" id="UP000078295"/>
    </source>
</evidence>
<comment type="caution">
    <text evidence="1">The sequence shown here is derived from an EMBL/GenBank/DDBJ whole genome shotgun (WGS) entry which is preliminary data.</text>
</comment>
<protein>
    <submittedName>
        <fullName evidence="1">Uncharacterized protein</fullName>
    </submittedName>
</protein>
<organism evidence="1 2">
    <name type="scientific">Moraxella catarrhalis</name>
    <name type="common">Branhamella catarrhalis</name>
    <dbReference type="NCBI Taxonomy" id="480"/>
    <lineage>
        <taxon>Bacteria</taxon>
        <taxon>Pseudomonadati</taxon>
        <taxon>Pseudomonadota</taxon>
        <taxon>Gammaproteobacteria</taxon>
        <taxon>Moraxellales</taxon>
        <taxon>Moraxellaceae</taxon>
        <taxon>Moraxella</taxon>
    </lineage>
</organism>